<dbReference type="Gene3D" id="3.40.1620.10">
    <property type="entry name" value="YefM-like domain"/>
    <property type="match status" value="1"/>
</dbReference>
<dbReference type="OrthoDB" id="33091at2"/>
<keyword evidence="4" id="KW-1185">Reference proteome</keyword>
<comment type="function">
    <text evidence="2">Antitoxin component of a type II toxin-antitoxin (TA) system.</text>
</comment>
<proteinExistence type="inferred from homology"/>
<dbReference type="AlphaFoldDB" id="A0A7J9UX60"/>
<sequence>MAETVNVQEAKRRLSELLARVQRGEEIIIARAGVPVARLDPIAKPPARTFGTMAFHVPETFFAPLPETELEAWQ</sequence>
<organism evidence="3 4">
    <name type="scientific">Georgenia ruanii</name>
    <dbReference type="NCBI Taxonomy" id="348442"/>
    <lineage>
        <taxon>Bacteria</taxon>
        <taxon>Bacillati</taxon>
        <taxon>Actinomycetota</taxon>
        <taxon>Actinomycetes</taxon>
        <taxon>Micrococcales</taxon>
        <taxon>Bogoriellaceae</taxon>
        <taxon>Georgenia</taxon>
    </lineage>
</organism>
<evidence type="ECO:0000256" key="1">
    <source>
        <dbReference type="ARBA" id="ARBA00009981"/>
    </source>
</evidence>
<dbReference type="RefSeq" id="WP_152231904.1">
    <property type="nucleotide sequence ID" value="NZ_BAAAOT010000017.1"/>
</dbReference>
<reference evidence="3 4" key="1">
    <citation type="submission" date="2019-10" db="EMBL/GenBank/DDBJ databases">
        <title>Georgenia wutianyii sp. nov. and Georgenia yuyongxinii sp. nov. isolated from plateau pika (Ochotona curzoniae) in the Qinghai-Tibet plateau of China.</title>
        <authorList>
            <person name="Tian Z."/>
        </authorList>
    </citation>
    <scope>NUCLEOTIDE SEQUENCE [LARGE SCALE GENOMIC DNA]</scope>
    <source>
        <strain evidence="3 4">JCM 15130</strain>
    </source>
</reference>
<dbReference type="Pfam" id="PF02604">
    <property type="entry name" value="PhdYeFM_antitox"/>
    <property type="match status" value="1"/>
</dbReference>
<gene>
    <name evidence="3" type="ORF">GB882_11065</name>
</gene>
<comment type="similarity">
    <text evidence="1 2">Belongs to the phD/YefM antitoxin family.</text>
</comment>
<evidence type="ECO:0000256" key="2">
    <source>
        <dbReference type="RuleBase" id="RU362080"/>
    </source>
</evidence>
<dbReference type="EMBL" id="WHPD01002387">
    <property type="protein sequence ID" value="MPV89208.1"/>
    <property type="molecule type" value="Genomic_DNA"/>
</dbReference>
<dbReference type="SUPFAM" id="SSF143120">
    <property type="entry name" value="YefM-like"/>
    <property type="match status" value="1"/>
</dbReference>
<dbReference type="InterPro" id="IPR036165">
    <property type="entry name" value="YefM-like_sf"/>
</dbReference>
<accession>A0A7J9UX60</accession>
<dbReference type="InterPro" id="IPR006442">
    <property type="entry name" value="Antitoxin_Phd/YefM"/>
</dbReference>
<dbReference type="NCBIfam" id="TIGR01552">
    <property type="entry name" value="phd_fam"/>
    <property type="match status" value="1"/>
</dbReference>
<dbReference type="InterPro" id="IPR051416">
    <property type="entry name" value="phD-YefM_TA_antitoxins"/>
</dbReference>
<dbReference type="PANTHER" id="PTHR35377">
    <property type="entry name" value="ANTITOXIN VAPB49-RELATED-RELATED"/>
    <property type="match status" value="1"/>
</dbReference>
<evidence type="ECO:0000313" key="3">
    <source>
        <dbReference type="EMBL" id="MPV89208.1"/>
    </source>
</evidence>
<name>A0A7J9UX60_9MICO</name>
<evidence type="ECO:0000313" key="4">
    <source>
        <dbReference type="Proteomes" id="UP000429644"/>
    </source>
</evidence>
<dbReference type="Proteomes" id="UP000429644">
    <property type="component" value="Unassembled WGS sequence"/>
</dbReference>
<protein>
    <recommendedName>
        <fullName evidence="2">Antitoxin</fullName>
    </recommendedName>
</protein>
<comment type="caution">
    <text evidence="3">The sequence shown here is derived from an EMBL/GenBank/DDBJ whole genome shotgun (WGS) entry which is preliminary data.</text>
</comment>